<evidence type="ECO:0000313" key="3">
    <source>
        <dbReference type="Proteomes" id="UP000245938"/>
    </source>
</evidence>
<dbReference type="RefSeq" id="WP_109307088.1">
    <property type="nucleotide sequence ID" value="NZ_BJUF01000030.1"/>
</dbReference>
<evidence type="ECO:0000313" key="2">
    <source>
        <dbReference type="EMBL" id="PWI24274.1"/>
    </source>
</evidence>
<evidence type="ECO:0000256" key="1">
    <source>
        <dbReference type="SAM" id="MobiDB-lite"/>
    </source>
</evidence>
<dbReference type="Proteomes" id="UP000245938">
    <property type="component" value="Unassembled WGS sequence"/>
</dbReference>
<keyword evidence="3" id="KW-1185">Reference proteome</keyword>
<dbReference type="AlphaFoldDB" id="A0A2U3AIG2"/>
<dbReference type="EMBL" id="QFVR01000024">
    <property type="protein sequence ID" value="PWI24274.1"/>
    <property type="molecule type" value="Genomic_DNA"/>
</dbReference>
<feature type="region of interest" description="Disordered" evidence="1">
    <location>
        <begin position="41"/>
        <end position="60"/>
    </location>
</feature>
<sequence length="60" mass="7207">MKIKQIDSSSNAFRFKKPRKAFTPYDFASILHDKEQKLQGETFTRRLKNEKDNRCEPEMK</sequence>
<reference evidence="2 3" key="1">
    <citation type="submission" date="2018-05" db="EMBL/GenBank/DDBJ databases">
        <title>Kurthia sibirica genome sequence.</title>
        <authorList>
            <person name="Maclea K.S."/>
            <person name="Goen A.E."/>
        </authorList>
    </citation>
    <scope>NUCLEOTIDE SEQUENCE [LARGE SCALE GENOMIC DNA]</scope>
    <source>
        <strain evidence="2 3">ATCC 49154</strain>
    </source>
</reference>
<organism evidence="2 3">
    <name type="scientific">Kurthia sibirica</name>
    <dbReference type="NCBI Taxonomy" id="202750"/>
    <lineage>
        <taxon>Bacteria</taxon>
        <taxon>Bacillati</taxon>
        <taxon>Bacillota</taxon>
        <taxon>Bacilli</taxon>
        <taxon>Bacillales</taxon>
        <taxon>Caryophanaceae</taxon>
        <taxon>Kurthia</taxon>
    </lineage>
</organism>
<gene>
    <name evidence="2" type="ORF">DEX24_14260</name>
</gene>
<protein>
    <submittedName>
        <fullName evidence="2">Uncharacterized protein</fullName>
    </submittedName>
</protein>
<accession>A0A2U3AIG2</accession>
<proteinExistence type="predicted"/>
<comment type="caution">
    <text evidence="2">The sequence shown here is derived from an EMBL/GenBank/DDBJ whole genome shotgun (WGS) entry which is preliminary data.</text>
</comment>
<name>A0A2U3AIG2_9BACL</name>